<gene>
    <name evidence="1" type="ORF">niasHT_002996</name>
</gene>
<evidence type="ECO:0000313" key="2">
    <source>
        <dbReference type="Proteomes" id="UP001620626"/>
    </source>
</evidence>
<dbReference type="AlphaFoldDB" id="A0ABD2LU67"/>
<accession>A0ABD2LU67</accession>
<organism evidence="1 2">
    <name type="scientific">Heterodera trifolii</name>
    <dbReference type="NCBI Taxonomy" id="157864"/>
    <lineage>
        <taxon>Eukaryota</taxon>
        <taxon>Metazoa</taxon>
        <taxon>Ecdysozoa</taxon>
        <taxon>Nematoda</taxon>
        <taxon>Chromadorea</taxon>
        <taxon>Rhabditida</taxon>
        <taxon>Tylenchina</taxon>
        <taxon>Tylenchomorpha</taxon>
        <taxon>Tylenchoidea</taxon>
        <taxon>Heteroderidae</taxon>
        <taxon>Heteroderinae</taxon>
        <taxon>Heterodera</taxon>
    </lineage>
</organism>
<comment type="caution">
    <text evidence="1">The sequence shown here is derived from an EMBL/GenBank/DDBJ whole genome shotgun (WGS) entry which is preliminary data.</text>
</comment>
<keyword evidence="2" id="KW-1185">Reference proteome</keyword>
<evidence type="ECO:0000313" key="1">
    <source>
        <dbReference type="EMBL" id="KAL3118699.1"/>
    </source>
</evidence>
<name>A0ABD2LU67_9BILA</name>
<reference evidence="1 2" key="1">
    <citation type="submission" date="2024-10" db="EMBL/GenBank/DDBJ databases">
        <authorList>
            <person name="Kim D."/>
        </authorList>
    </citation>
    <scope>NUCLEOTIDE SEQUENCE [LARGE SCALE GENOMIC DNA]</scope>
    <source>
        <strain evidence="1">BH-2024</strain>
    </source>
</reference>
<dbReference type="Proteomes" id="UP001620626">
    <property type="component" value="Unassembled WGS sequence"/>
</dbReference>
<dbReference type="EMBL" id="JBICBT010000268">
    <property type="protein sequence ID" value="KAL3118699.1"/>
    <property type="molecule type" value="Genomic_DNA"/>
</dbReference>
<protein>
    <submittedName>
        <fullName evidence="1">Uncharacterized protein</fullName>
    </submittedName>
</protein>
<sequence>MTTTTLKVIFPWRRFASVSPAAPALAAVLGAAFRRAFSSTTIACCCCIHSPQHYYSFRFCRLRRAKNESRHQLNALQSNAQTLALARTQQETRPEWRMEETREFMGILGISLGRPLTVSGFLNVVANDYRHKRKRFNRRFSVRPFLRSLGYKTGFLQVWAGSPHLVHVRERNSPSHGRPISKARFSPRPILSTFYNTLFRATKKERSELTPSLFQIFDTARLRIFATRRVVGRCNCGRWELAAYDPP</sequence>
<proteinExistence type="predicted"/>